<comment type="subcellular location">
    <subcellularLocation>
        <location evidence="5">Cytoplasm</location>
    </subcellularLocation>
</comment>
<dbReference type="NCBIfam" id="NF002469">
    <property type="entry name" value="PRK01712.1"/>
    <property type="match status" value="1"/>
</dbReference>
<keyword evidence="5" id="KW-1005">Bacterial flagellum biogenesis</keyword>
<accession>A0A518DMJ8</accession>
<dbReference type="Gene3D" id="2.60.40.4380">
    <property type="entry name" value="Translational regulator CsrA"/>
    <property type="match status" value="1"/>
</dbReference>
<dbReference type="GO" id="GO:0048027">
    <property type="term" value="F:mRNA 5'-UTR binding"/>
    <property type="evidence" value="ECO:0007669"/>
    <property type="project" value="UniProtKB-UniRule"/>
</dbReference>
<proteinExistence type="inferred from homology"/>
<dbReference type="PANTHER" id="PTHR34984:SF1">
    <property type="entry name" value="CARBON STORAGE REGULATOR"/>
    <property type="match status" value="1"/>
</dbReference>
<comment type="similarity">
    <text evidence="5">Belongs to the CsrA/RsmA family.</text>
</comment>
<dbReference type="InterPro" id="IPR036107">
    <property type="entry name" value="CsrA_sf"/>
</dbReference>
<comment type="subunit">
    <text evidence="5">Homodimer; the beta-strands of each monomer intercalate to form a hydrophobic core, while the alpha-helices form wings that extend away from the core.</text>
</comment>
<keyword evidence="4 5" id="KW-0694">RNA-binding</keyword>
<gene>
    <name evidence="6" type="primary">csrA_1</name>
    <name evidence="5" type="synonym">csrA</name>
    <name evidence="6" type="ORF">Pla8534_08160</name>
</gene>
<reference evidence="6 7" key="1">
    <citation type="submission" date="2019-02" db="EMBL/GenBank/DDBJ databases">
        <title>Deep-cultivation of Planctomycetes and their phenomic and genomic characterization uncovers novel biology.</title>
        <authorList>
            <person name="Wiegand S."/>
            <person name="Jogler M."/>
            <person name="Boedeker C."/>
            <person name="Pinto D."/>
            <person name="Vollmers J."/>
            <person name="Rivas-Marin E."/>
            <person name="Kohn T."/>
            <person name="Peeters S.H."/>
            <person name="Heuer A."/>
            <person name="Rast P."/>
            <person name="Oberbeckmann S."/>
            <person name="Bunk B."/>
            <person name="Jeske O."/>
            <person name="Meyerdierks A."/>
            <person name="Storesund J.E."/>
            <person name="Kallscheuer N."/>
            <person name="Luecker S."/>
            <person name="Lage O.M."/>
            <person name="Pohl T."/>
            <person name="Merkel B.J."/>
            <person name="Hornburger P."/>
            <person name="Mueller R.-W."/>
            <person name="Bruemmer F."/>
            <person name="Labrenz M."/>
            <person name="Spormann A.M."/>
            <person name="Op den Camp H."/>
            <person name="Overmann J."/>
            <person name="Amann R."/>
            <person name="Jetten M.S.M."/>
            <person name="Mascher T."/>
            <person name="Medema M.H."/>
            <person name="Devos D.P."/>
            <person name="Kaster A.-K."/>
            <person name="Ovreas L."/>
            <person name="Rohde M."/>
            <person name="Galperin M.Y."/>
            <person name="Jogler C."/>
        </authorList>
    </citation>
    <scope>NUCLEOTIDE SEQUENCE [LARGE SCALE GENOMIC DNA]</scope>
    <source>
        <strain evidence="6 7">Pla85_3_4</strain>
    </source>
</reference>
<evidence type="ECO:0000256" key="4">
    <source>
        <dbReference type="ARBA" id="ARBA00022884"/>
    </source>
</evidence>
<dbReference type="KEGG" id="lcre:Pla8534_08160"/>
<dbReference type="GO" id="GO:0005829">
    <property type="term" value="C:cytosol"/>
    <property type="evidence" value="ECO:0007669"/>
    <property type="project" value="TreeGrafter"/>
</dbReference>
<name>A0A518DMJ8_9BACT</name>
<dbReference type="PANTHER" id="PTHR34984">
    <property type="entry name" value="CARBON STORAGE REGULATOR"/>
    <property type="match status" value="1"/>
</dbReference>
<dbReference type="GO" id="GO:0044781">
    <property type="term" value="P:bacterial-type flagellum organization"/>
    <property type="evidence" value="ECO:0007669"/>
    <property type="project" value="UniProtKB-KW"/>
</dbReference>
<dbReference type="AlphaFoldDB" id="A0A518DMJ8"/>
<evidence type="ECO:0000256" key="3">
    <source>
        <dbReference type="ARBA" id="ARBA00022845"/>
    </source>
</evidence>
<evidence type="ECO:0000313" key="6">
    <source>
        <dbReference type="EMBL" id="QDU93041.1"/>
    </source>
</evidence>
<dbReference type="GO" id="GO:1902208">
    <property type="term" value="P:regulation of bacterial-type flagellum assembly"/>
    <property type="evidence" value="ECO:0007669"/>
    <property type="project" value="UniProtKB-UniRule"/>
</dbReference>
<keyword evidence="2 5" id="KW-0678">Repressor</keyword>
<protein>
    <recommendedName>
        <fullName evidence="5">Translational regulator CsrA</fullName>
    </recommendedName>
</protein>
<keyword evidence="3 5" id="KW-0810">Translation regulation</keyword>
<evidence type="ECO:0000313" key="7">
    <source>
        <dbReference type="Proteomes" id="UP000317648"/>
    </source>
</evidence>
<dbReference type="SUPFAM" id="SSF117130">
    <property type="entry name" value="CsrA-like"/>
    <property type="match status" value="1"/>
</dbReference>
<evidence type="ECO:0000256" key="2">
    <source>
        <dbReference type="ARBA" id="ARBA00022491"/>
    </source>
</evidence>
<sequence>MLVLSRKRDEKIVIGDGIVITIVEVRGDKVRLGIEAPSDVPVHRQEVYDAIRRQAELNTRED</sequence>
<dbReference type="OrthoDB" id="9809061at2"/>
<comment type="function">
    <text evidence="5">A translational regulator that binds mRNA to regulate translation initiation and/or mRNA stability. Usually binds in the 5'-UTR at or near the Shine-Dalgarno sequence preventing ribosome-binding, thus repressing translation. Its main target seems to be the major flagellin gene, while its function is anatagonized by FliW.</text>
</comment>
<dbReference type="GO" id="GO:0006402">
    <property type="term" value="P:mRNA catabolic process"/>
    <property type="evidence" value="ECO:0007669"/>
    <property type="project" value="InterPro"/>
</dbReference>
<keyword evidence="7" id="KW-1185">Reference proteome</keyword>
<dbReference type="InterPro" id="IPR003751">
    <property type="entry name" value="CsrA"/>
</dbReference>
<dbReference type="GO" id="GO:0006109">
    <property type="term" value="P:regulation of carbohydrate metabolic process"/>
    <property type="evidence" value="ECO:0007669"/>
    <property type="project" value="InterPro"/>
</dbReference>
<evidence type="ECO:0000256" key="1">
    <source>
        <dbReference type="ARBA" id="ARBA00022490"/>
    </source>
</evidence>
<dbReference type="HAMAP" id="MF_00167">
    <property type="entry name" value="CsrA"/>
    <property type="match status" value="1"/>
</dbReference>
<dbReference type="NCBIfam" id="TIGR00202">
    <property type="entry name" value="csrA"/>
    <property type="match status" value="1"/>
</dbReference>
<dbReference type="EMBL" id="CP036433">
    <property type="protein sequence ID" value="QDU93041.1"/>
    <property type="molecule type" value="Genomic_DNA"/>
</dbReference>
<dbReference type="RefSeq" id="WP_145049508.1">
    <property type="nucleotide sequence ID" value="NZ_CP036433.1"/>
</dbReference>
<dbReference type="GO" id="GO:0045947">
    <property type="term" value="P:negative regulation of translational initiation"/>
    <property type="evidence" value="ECO:0007669"/>
    <property type="project" value="UniProtKB-UniRule"/>
</dbReference>
<dbReference type="Pfam" id="PF02599">
    <property type="entry name" value="CsrA"/>
    <property type="match status" value="1"/>
</dbReference>
<evidence type="ECO:0000256" key="5">
    <source>
        <dbReference type="HAMAP-Rule" id="MF_00167"/>
    </source>
</evidence>
<organism evidence="6 7">
    <name type="scientific">Lignipirellula cremea</name>
    <dbReference type="NCBI Taxonomy" id="2528010"/>
    <lineage>
        <taxon>Bacteria</taxon>
        <taxon>Pseudomonadati</taxon>
        <taxon>Planctomycetota</taxon>
        <taxon>Planctomycetia</taxon>
        <taxon>Pirellulales</taxon>
        <taxon>Pirellulaceae</taxon>
        <taxon>Lignipirellula</taxon>
    </lineage>
</organism>
<keyword evidence="1 5" id="KW-0963">Cytoplasm</keyword>
<dbReference type="Proteomes" id="UP000317648">
    <property type="component" value="Chromosome"/>
</dbReference>
<dbReference type="FunFam" id="2.60.40.4380:FF:000002">
    <property type="entry name" value="Translational regulator CsrA"/>
    <property type="match status" value="1"/>
</dbReference>